<keyword evidence="5 14" id="KW-0808">Transferase</keyword>
<evidence type="ECO:0000256" key="6">
    <source>
        <dbReference type="ARBA" id="ARBA00022741"/>
    </source>
</evidence>
<dbReference type="GO" id="GO:0003848">
    <property type="term" value="F:2-amino-4-hydroxy-6-hydroxymethyldihydropteridine diphosphokinase activity"/>
    <property type="evidence" value="ECO:0007669"/>
    <property type="project" value="UniProtKB-EC"/>
</dbReference>
<keyword evidence="6" id="KW-0547">Nucleotide-binding</keyword>
<dbReference type="EC" id="2.7.6.3" evidence="3"/>
<comment type="similarity">
    <text evidence="2">Belongs to the HPPK family.</text>
</comment>
<dbReference type="AlphaFoldDB" id="A0AA49JKE8"/>
<reference evidence="14" key="2">
    <citation type="journal article" date="2024" name="Antonie Van Leeuwenhoek">
        <title>Roseihalotalea indica gen. nov., sp. nov., a halophilic Bacteroidetes from mesopelagic Southwest Indian Ocean with higher carbohydrate metabolic potential.</title>
        <authorList>
            <person name="Chen B."/>
            <person name="Zhang M."/>
            <person name="Lin D."/>
            <person name="Ye J."/>
            <person name="Tang K."/>
        </authorList>
    </citation>
    <scope>NUCLEOTIDE SEQUENCE</scope>
    <source>
        <strain evidence="14">TK19036</strain>
    </source>
</reference>
<evidence type="ECO:0000256" key="2">
    <source>
        <dbReference type="ARBA" id="ARBA00005810"/>
    </source>
</evidence>
<comment type="pathway">
    <text evidence="1">Cofactor biosynthesis; tetrahydrofolate biosynthesis; 2-amino-4-hydroxy-6-hydroxymethyl-7,8-dihydropteridine diphosphate from 7,8-dihydroneopterin triphosphate: step 4/4.</text>
</comment>
<dbReference type="Pfam" id="PF01288">
    <property type="entry name" value="HPPK"/>
    <property type="match status" value="1"/>
</dbReference>
<dbReference type="EMBL" id="CP120682">
    <property type="protein sequence ID" value="WKN40254.1"/>
    <property type="molecule type" value="Genomic_DNA"/>
</dbReference>
<organism evidence="14">
    <name type="scientific">Roseihalotalea indica</name>
    <dbReference type="NCBI Taxonomy" id="2867963"/>
    <lineage>
        <taxon>Bacteria</taxon>
        <taxon>Pseudomonadati</taxon>
        <taxon>Bacteroidota</taxon>
        <taxon>Cytophagia</taxon>
        <taxon>Cytophagales</taxon>
        <taxon>Catalimonadaceae</taxon>
        <taxon>Roseihalotalea</taxon>
    </lineage>
</organism>
<dbReference type="InterPro" id="IPR000550">
    <property type="entry name" value="Hppk"/>
</dbReference>
<reference evidence="14" key="1">
    <citation type="journal article" date="2023" name="Comput. Struct. Biotechnol. J.">
        <title>Discovery of a novel marine Bacteroidetes with a rich repertoire of carbohydrate-active enzymes.</title>
        <authorList>
            <person name="Chen B."/>
            <person name="Liu G."/>
            <person name="Chen Q."/>
            <person name="Wang H."/>
            <person name="Liu L."/>
            <person name="Tang K."/>
        </authorList>
    </citation>
    <scope>NUCLEOTIDE SEQUENCE</scope>
    <source>
        <strain evidence="14">TK19036</strain>
    </source>
</reference>
<dbReference type="Gene3D" id="3.30.70.560">
    <property type="entry name" value="7,8-Dihydro-6-hydroxymethylpterin-pyrophosphokinase HPPK"/>
    <property type="match status" value="1"/>
</dbReference>
<evidence type="ECO:0000256" key="5">
    <source>
        <dbReference type="ARBA" id="ARBA00022679"/>
    </source>
</evidence>
<keyword evidence="7" id="KW-0418">Kinase</keyword>
<evidence type="ECO:0000256" key="4">
    <source>
        <dbReference type="ARBA" id="ARBA00016218"/>
    </source>
</evidence>
<feature type="domain" description="7,8-dihydro-6-hydroxymethylpterin-pyrophosphokinase" evidence="13">
    <location>
        <begin position="8"/>
        <end position="135"/>
    </location>
</feature>
<evidence type="ECO:0000256" key="10">
    <source>
        <dbReference type="ARBA" id="ARBA00029409"/>
    </source>
</evidence>
<dbReference type="NCBIfam" id="TIGR01498">
    <property type="entry name" value="folK"/>
    <property type="match status" value="1"/>
</dbReference>
<dbReference type="GO" id="GO:0046656">
    <property type="term" value="P:folic acid biosynthetic process"/>
    <property type="evidence" value="ECO:0007669"/>
    <property type="project" value="UniProtKB-KW"/>
</dbReference>
<evidence type="ECO:0000256" key="7">
    <source>
        <dbReference type="ARBA" id="ARBA00022777"/>
    </source>
</evidence>
<protein>
    <recommendedName>
        <fullName evidence="4">2-amino-4-hydroxy-6-hydroxymethyldihydropteridine pyrophosphokinase</fullName>
        <ecNumber evidence="3">2.7.6.3</ecNumber>
    </recommendedName>
    <alternativeName>
        <fullName evidence="11">6-hydroxymethyl-7,8-dihydropterin pyrophosphokinase</fullName>
    </alternativeName>
    <alternativeName>
        <fullName evidence="12">7,8-dihydro-6-hydroxymethylpterin-pyrophosphokinase</fullName>
    </alternativeName>
</protein>
<evidence type="ECO:0000256" key="9">
    <source>
        <dbReference type="ARBA" id="ARBA00022909"/>
    </source>
</evidence>
<proteinExistence type="inferred from homology"/>
<evidence type="ECO:0000259" key="13">
    <source>
        <dbReference type="Pfam" id="PF01288"/>
    </source>
</evidence>
<dbReference type="GO" id="GO:0005524">
    <property type="term" value="F:ATP binding"/>
    <property type="evidence" value="ECO:0007669"/>
    <property type="project" value="UniProtKB-KW"/>
</dbReference>
<sequence>MDVVSGVYVLLGSNLGQRADNLALARQYLSQEAGALKAVSDVYETEAWGVEDQPLFLNQVLQLDTKISHEPLLGLLQQIEQKIGKVKVGKWRERLIDIDLLYYGNRIVRTPMLTLPHPEIQNRRFTLAPLAELIPEERHPVLLRTHSQLLRETADPLKVWKVKGERREEGGNRP</sequence>
<dbReference type="InterPro" id="IPR035907">
    <property type="entry name" value="Hppk_sf"/>
</dbReference>
<comment type="function">
    <text evidence="10">Catalyzes the transfer of pyrophosphate from adenosine triphosphate (ATP) to 6-hydroxymethyl-7,8-dihydropterin, an enzymatic step in folate biosynthesis pathway.</text>
</comment>
<evidence type="ECO:0000256" key="8">
    <source>
        <dbReference type="ARBA" id="ARBA00022840"/>
    </source>
</evidence>
<evidence type="ECO:0000256" key="12">
    <source>
        <dbReference type="ARBA" id="ARBA00033413"/>
    </source>
</evidence>
<evidence type="ECO:0000313" key="14">
    <source>
        <dbReference type="EMBL" id="WKN40254.1"/>
    </source>
</evidence>
<evidence type="ECO:0000256" key="11">
    <source>
        <dbReference type="ARBA" id="ARBA00029766"/>
    </source>
</evidence>
<gene>
    <name evidence="14" type="primary">folK</name>
    <name evidence="14" type="ORF">K4G66_16290</name>
</gene>
<dbReference type="PANTHER" id="PTHR43071">
    <property type="entry name" value="2-AMINO-4-HYDROXY-6-HYDROXYMETHYLDIHYDROPTERIDINE PYROPHOSPHOKINASE"/>
    <property type="match status" value="1"/>
</dbReference>
<keyword evidence="8" id="KW-0067">ATP-binding</keyword>
<evidence type="ECO:0000256" key="3">
    <source>
        <dbReference type="ARBA" id="ARBA00013253"/>
    </source>
</evidence>
<name>A0AA49JKE8_9BACT</name>
<dbReference type="PANTHER" id="PTHR43071:SF1">
    <property type="entry name" value="2-AMINO-4-HYDROXY-6-HYDROXYMETHYLDIHYDROPTERIDINE PYROPHOSPHOKINASE"/>
    <property type="match status" value="1"/>
</dbReference>
<accession>A0AA49JKE8</accession>
<evidence type="ECO:0000256" key="1">
    <source>
        <dbReference type="ARBA" id="ARBA00005051"/>
    </source>
</evidence>
<keyword evidence="9" id="KW-0289">Folate biosynthesis</keyword>
<dbReference type="GO" id="GO:0016301">
    <property type="term" value="F:kinase activity"/>
    <property type="evidence" value="ECO:0007669"/>
    <property type="project" value="UniProtKB-KW"/>
</dbReference>
<dbReference type="CDD" id="cd00483">
    <property type="entry name" value="HPPK"/>
    <property type="match status" value="1"/>
</dbReference>
<dbReference type="SUPFAM" id="SSF55083">
    <property type="entry name" value="6-hydroxymethyl-7,8-dihydropterin pyrophosphokinase, HPPK"/>
    <property type="match status" value="1"/>
</dbReference>